<accession>B0MR40</accession>
<dbReference type="Gene3D" id="1.10.10.10">
    <property type="entry name" value="Winged helix-like DNA-binding domain superfamily/Winged helix DNA-binding domain"/>
    <property type="match status" value="1"/>
</dbReference>
<keyword evidence="3" id="KW-1185">Reference proteome</keyword>
<proteinExistence type="predicted"/>
<dbReference type="SMART" id="SM00347">
    <property type="entry name" value="HTH_MARR"/>
    <property type="match status" value="1"/>
</dbReference>
<evidence type="ECO:0000313" key="3">
    <source>
        <dbReference type="Proteomes" id="UP000005326"/>
    </source>
</evidence>
<sequence length="177" mass="20032">MQKALDNSPKSDYNISQSDFGLKHLPTRRISLDNKNNRKKLYEYNNVLKSIDDCYRNIAKRYGFSEAAFWTLYTLRMEPGNITQSDVCTVLYQPKQTVNSALKKLESEGYIMLTPAGAHTKNISLTKSGTKLCEQTVDKVIEAECAALGNMTDEETENMTALMKLYSVLLKNQTAKI</sequence>
<dbReference type="Proteomes" id="UP000005326">
    <property type="component" value="Unassembled WGS sequence"/>
</dbReference>
<dbReference type="EMBL" id="ABCA03000053">
    <property type="protein sequence ID" value="EDR99957.1"/>
    <property type="molecule type" value="Genomic_DNA"/>
</dbReference>
<feature type="domain" description="HTH marR-type" evidence="1">
    <location>
        <begin position="57"/>
        <end position="156"/>
    </location>
</feature>
<reference evidence="2" key="2">
    <citation type="submission" date="2014-06" db="EMBL/GenBank/DDBJ databases">
        <title>Draft genome sequence of Eubacterium siraeum (DSM 15702).</title>
        <authorList>
            <person name="Sudarsanam P."/>
            <person name="Ley R."/>
            <person name="Guruge J."/>
            <person name="Turnbaugh P.J."/>
            <person name="Mahowald M."/>
            <person name="Liep D."/>
            <person name="Gordon J."/>
        </authorList>
    </citation>
    <scope>NUCLEOTIDE SEQUENCE</scope>
    <source>
        <strain evidence="2">DSM 15702</strain>
    </source>
</reference>
<dbReference type="SUPFAM" id="SSF46785">
    <property type="entry name" value="Winged helix' DNA-binding domain"/>
    <property type="match status" value="1"/>
</dbReference>
<reference evidence="2" key="1">
    <citation type="submission" date="2007-10" db="EMBL/GenBank/DDBJ databases">
        <authorList>
            <person name="Fulton L."/>
            <person name="Clifton S."/>
            <person name="Fulton B."/>
            <person name="Xu J."/>
            <person name="Minx P."/>
            <person name="Pepin K.H."/>
            <person name="Johnson M."/>
            <person name="Thiruvilangam P."/>
            <person name="Bhonagiri V."/>
            <person name="Nash W.E."/>
            <person name="Mardis E.R."/>
            <person name="Wilson R.K."/>
        </authorList>
    </citation>
    <scope>NUCLEOTIDE SEQUENCE [LARGE SCALE GENOMIC DNA]</scope>
    <source>
        <strain evidence="2">DSM 15702</strain>
    </source>
</reference>
<dbReference type="InterPro" id="IPR036388">
    <property type="entry name" value="WH-like_DNA-bd_sf"/>
</dbReference>
<evidence type="ECO:0000259" key="1">
    <source>
        <dbReference type="SMART" id="SM00347"/>
    </source>
</evidence>
<dbReference type="InterPro" id="IPR036390">
    <property type="entry name" value="WH_DNA-bd_sf"/>
</dbReference>
<dbReference type="Pfam" id="PF12802">
    <property type="entry name" value="MarR_2"/>
    <property type="match status" value="1"/>
</dbReference>
<protein>
    <submittedName>
        <fullName evidence="2">Transcriptional regulator, MarR family</fullName>
    </submittedName>
</protein>
<dbReference type="GO" id="GO:0003700">
    <property type="term" value="F:DNA-binding transcription factor activity"/>
    <property type="evidence" value="ECO:0007669"/>
    <property type="project" value="InterPro"/>
</dbReference>
<dbReference type="AlphaFoldDB" id="B0MR40"/>
<name>B0MR40_9FIRM</name>
<organism evidence="2 3">
    <name type="scientific">[Eubacterium] siraeum DSM 15702</name>
    <dbReference type="NCBI Taxonomy" id="428128"/>
    <lineage>
        <taxon>Bacteria</taxon>
        <taxon>Bacillati</taxon>
        <taxon>Bacillota</taxon>
        <taxon>Clostridia</taxon>
        <taxon>Eubacteriales</taxon>
        <taxon>Oscillospiraceae</taxon>
        <taxon>Oscillospiraceae incertae sedis</taxon>
    </lineage>
</organism>
<dbReference type="InterPro" id="IPR000835">
    <property type="entry name" value="HTH_MarR-typ"/>
</dbReference>
<evidence type="ECO:0000313" key="2">
    <source>
        <dbReference type="EMBL" id="EDR99957.1"/>
    </source>
</evidence>
<gene>
    <name evidence="2" type="ORF">EUBSIR_02307</name>
</gene>
<comment type="caution">
    <text evidence="2">The sequence shown here is derived from an EMBL/GenBank/DDBJ whole genome shotgun (WGS) entry which is preliminary data.</text>
</comment>